<sequence length="178" mass="20791">MEKSTSQQQFPGFSAKYPFNILKDNEFEKSRKVLAAKKKSLVHEHGKGNKPQAAQAIDEDEEDALFEAREFGDSNPVALQRTVWWFLSLHFGFRARDESRKLRWGDVQLQQQNDGQEVLVWLAERGTKTRHGQERGHQRAFEPKIYATNTARCPVSFYKKFRSHRQVEMNVPESSFYL</sequence>
<evidence type="ECO:0000256" key="3">
    <source>
        <dbReference type="ARBA" id="ARBA00022843"/>
    </source>
</evidence>
<keyword evidence="2" id="KW-0597">Phosphoprotein</keyword>
<dbReference type="EMBL" id="CALNXK010000009">
    <property type="protein sequence ID" value="CAH3041688.1"/>
    <property type="molecule type" value="Genomic_DNA"/>
</dbReference>
<name>A0ABN8N2W9_9CNID</name>
<dbReference type="InterPro" id="IPR042838">
    <property type="entry name" value="KIAA1958"/>
</dbReference>
<keyword evidence="3" id="KW-0832">Ubl conjugation</keyword>
<proteinExistence type="predicted"/>
<evidence type="ECO:0000313" key="5">
    <source>
        <dbReference type="EMBL" id="CAH3041688.1"/>
    </source>
</evidence>
<evidence type="ECO:0000313" key="6">
    <source>
        <dbReference type="Proteomes" id="UP001159405"/>
    </source>
</evidence>
<dbReference type="Pfam" id="PF12012">
    <property type="entry name" value="DUF3504"/>
    <property type="match status" value="1"/>
</dbReference>
<evidence type="ECO:0000256" key="1">
    <source>
        <dbReference type="ARBA" id="ARBA00022499"/>
    </source>
</evidence>
<comment type="caution">
    <text evidence="5">The sequence shown here is derived from an EMBL/GenBank/DDBJ whole genome shotgun (WGS) entry which is preliminary data.</text>
</comment>
<evidence type="ECO:0000256" key="2">
    <source>
        <dbReference type="ARBA" id="ARBA00022553"/>
    </source>
</evidence>
<keyword evidence="1" id="KW-1017">Isopeptide bond</keyword>
<reference evidence="5 6" key="1">
    <citation type="submission" date="2022-05" db="EMBL/GenBank/DDBJ databases">
        <authorList>
            <consortium name="Genoscope - CEA"/>
            <person name="William W."/>
        </authorList>
    </citation>
    <scope>NUCLEOTIDE SEQUENCE [LARGE SCALE GENOMIC DNA]</scope>
</reference>
<evidence type="ECO:0000259" key="4">
    <source>
        <dbReference type="Pfam" id="PF12012"/>
    </source>
</evidence>
<feature type="non-terminal residue" evidence="5">
    <location>
        <position position="178"/>
    </location>
</feature>
<keyword evidence="6" id="KW-1185">Reference proteome</keyword>
<organism evidence="5 6">
    <name type="scientific">Porites lobata</name>
    <dbReference type="NCBI Taxonomy" id="104759"/>
    <lineage>
        <taxon>Eukaryota</taxon>
        <taxon>Metazoa</taxon>
        <taxon>Cnidaria</taxon>
        <taxon>Anthozoa</taxon>
        <taxon>Hexacorallia</taxon>
        <taxon>Scleractinia</taxon>
        <taxon>Fungiina</taxon>
        <taxon>Poritidae</taxon>
        <taxon>Porites</taxon>
    </lineage>
</organism>
<dbReference type="InterPro" id="IPR021893">
    <property type="entry name" value="ZMYM2-like_C"/>
</dbReference>
<accession>A0ABN8N2W9</accession>
<feature type="domain" description="ZMYM2-like/QRICH1 C-terminal" evidence="4">
    <location>
        <begin position="60"/>
        <end position="178"/>
    </location>
</feature>
<dbReference type="PANTHER" id="PTHR46963">
    <property type="entry name" value="SIMILAR TO RIKEN CDNA E130308A19"/>
    <property type="match status" value="1"/>
</dbReference>
<dbReference type="PANTHER" id="PTHR46963:SF2">
    <property type="match status" value="1"/>
</dbReference>
<protein>
    <recommendedName>
        <fullName evidence="4">ZMYM2-like/QRICH1 C-terminal domain-containing protein</fullName>
    </recommendedName>
</protein>
<gene>
    <name evidence="5" type="ORF">PLOB_00047851</name>
</gene>
<dbReference type="Proteomes" id="UP001159405">
    <property type="component" value="Unassembled WGS sequence"/>
</dbReference>